<evidence type="ECO:0000313" key="3">
    <source>
        <dbReference type="EMBL" id="KAJ8926865.1"/>
    </source>
</evidence>
<gene>
    <name evidence="3" type="ORF">NQ314_020716</name>
</gene>
<dbReference type="InterPro" id="IPR001810">
    <property type="entry name" value="F-box_dom"/>
</dbReference>
<dbReference type="PANTHER" id="PTHR13318">
    <property type="entry name" value="PARTNER OF PAIRED, ISOFORM B-RELATED"/>
    <property type="match status" value="1"/>
</dbReference>
<organism evidence="3 4">
    <name type="scientific">Rhamnusium bicolor</name>
    <dbReference type="NCBI Taxonomy" id="1586634"/>
    <lineage>
        <taxon>Eukaryota</taxon>
        <taxon>Metazoa</taxon>
        <taxon>Ecdysozoa</taxon>
        <taxon>Arthropoda</taxon>
        <taxon>Hexapoda</taxon>
        <taxon>Insecta</taxon>
        <taxon>Pterygota</taxon>
        <taxon>Neoptera</taxon>
        <taxon>Endopterygota</taxon>
        <taxon>Coleoptera</taxon>
        <taxon>Polyphaga</taxon>
        <taxon>Cucujiformia</taxon>
        <taxon>Chrysomeloidea</taxon>
        <taxon>Cerambycidae</taxon>
        <taxon>Lepturinae</taxon>
        <taxon>Rhagiini</taxon>
        <taxon>Rhamnusium</taxon>
    </lineage>
</organism>
<dbReference type="FunFam" id="3.80.10.10:FF:000523">
    <property type="entry name" value="F-box/LRR-repeat protein 7"/>
    <property type="match status" value="1"/>
</dbReference>
<dbReference type="SMART" id="SM00367">
    <property type="entry name" value="LRR_CC"/>
    <property type="match status" value="2"/>
</dbReference>
<protein>
    <recommendedName>
        <fullName evidence="2">F-box domain-containing protein</fullName>
    </recommendedName>
</protein>
<dbReference type="EMBL" id="JANEYF010005770">
    <property type="protein sequence ID" value="KAJ8926865.1"/>
    <property type="molecule type" value="Genomic_DNA"/>
</dbReference>
<reference evidence="3" key="1">
    <citation type="journal article" date="2023" name="Insect Mol. Biol.">
        <title>Genome sequencing provides insights into the evolution of gene families encoding plant cell wall-degrading enzymes in longhorned beetles.</title>
        <authorList>
            <person name="Shin N.R."/>
            <person name="Okamura Y."/>
            <person name="Kirsch R."/>
            <person name="Pauchet Y."/>
        </authorList>
    </citation>
    <scope>NUCLEOTIDE SEQUENCE</scope>
    <source>
        <strain evidence="3">RBIC_L_NR</strain>
    </source>
</reference>
<comment type="caution">
    <text evidence="3">The sequence shown here is derived from an EMBL/GenBank/DDBJ whole genome shotgun (WGS) entry which is preliminary data.</text>
</comment>
<dbReference type="SUPFAM" id="SSF52047">
    <property type="entry name" value="RNI-like"/>
    <property type="match status" value="1"/>
</dbReference>
<accession>A0AAV8WKW9</accession>
<dbReference type="GO" id="GO:0031146">
    <property type="term" value="P:SCF-dependent proteasomal ubiquitin-dependent protein catabolic process"/>
    <property type="evidence" value="ECO:0007669"/>
    <property type="project" value="TreeGrafter"/>
</dbReference>
<dbReference type="PANTHER" id="PTHR13318:SF50">
    <property type="entry name" value="F-BOX_LRR-REPEAT PROTEIN 7"/>
    <property type="match status" value="1"/>
</dbReference>
<dbReference type="Pfam" id="PF12937">
    <property type="entry name" value="F-box-like"/>
    <property type="match status" value="1"/>
</dbReference>
<dbReference type="Proteomes" id="UP001162156">
    <property type="component" value="Unassembled WGS sequence"/>
</dbReference>
<feature type="domain" description="F-box" evidence="2">
    <location>
        <begin position="3"/>
        <end position="31"/>
    </location>
</feature>
<proteinExistence type="predicted"/>
<dbReference type="Gene3D" id="3.80.10.10">
    <property type="entry name" value="Ribonuclease Inhibitor"/>
    <property type="match status" value="1"/>
</dbReference>
<evidence type="ECO:0000256" key="1">
    <source>
        <dbReference type="ARBA" id="ARBA00022786"/>
    </source>
</evidence>
<dbReference type="InterPro" id="IPR032675">
    <property type="entry name" value="LRR_dom_sf"/>
</dbReference>
<name>A0AAV8WKW9_9CUCU</name>
<dbReference type="SUPFAM" id="SSF81383">
    <property type="entry name" value="F-box domain"/>
    <property type="match status" value="1"/>
</dbReference>
<dbReference type="GO" id="GO:0019005">
    <property type="term" value="C:SCF ubiquitin ligase complex"/>
    <property type="evidence" value="ECO:0007669"/>
    <property type="project" value="TreeGrafter"/>
</dbReference>
<dbReference type="InterPro" id="IPR006553">
    <property type="entry name" value="Leu-rich_rpt_Cys-con_subtyp"/>
</dbReference>
<keyword evidence="1" id="KW-0833">Ubl conjugation pathway</keyword>
<keyword evidence="4" id="KW-1185">Reference proteome</keyword>
<dbReference type="InterPro" id="IPR036047">
    <property type="entry name" value="F-box-like_dom_sf"/>
</dbReference>
<evidence type="ECO:0000259" key="2">
    <source>
        <dbReference type="Pfam" id="PF12937"/>
    </source>
</evidence>
<evidence type="ECO:0000313" key="4">
    <source>
        <dbReference type="Proteomes" id="UP001162156"/>
    </source>
</evidence>
<sequence>MSFIDLSVCAQVCRRFDILAWTPSLWRVITLEGETVSGDRAIRGVLRQLCGQGRTGACPSVERVHITNSAKLSDKSLLLLARRCPELTHLQLQGCNNVTNNALFEVATRCNNLQHLDVTGELKVQLSLTKTMYVKVCEIQLIEDYI</sequence>
<dbReference type="AlphaFoldDB" id="A0AAV8WKW9"/>